<name>A0A9W6HIF1_9MICO</name>
<reference evidence="2" key="1">
    <citation type="journal article" date="2014" name="Int. J. Syst. Evol. Microbiol.">
        <title>Complete genome sequence of Corynebacterium casei LMG S-19264T (=DSM 44701T), isolated from a smear-ripened cheese.</title>
        <authorList>
            <consortium name="US DOE Joint Genome Institute (JGI-PGF)"/>
            <person name="Walter F."/>
            <person name="Albersmeier A."/>
            <person name="Kalinowski J."/>
            <person name="Ruckert C."/>
        </authorList>
    </citation>
    <scope>NUCLEOTIDE SEQUENCE</scope>
    <source>
        <strain evidence="2">VKM Ac-1447</strain>
    </source>
</reference>
<dbReference type="AlphaFoldDB" id="A0A9W6HIF1"/>
<dbReference type="InterPro" id="IPR057204">
    <property type="entry name" value="DUF7882"/>
</dbReference>
<feature type="domain" description="DUF7882" evidence="1">
    <location>
        <begin position="13"/>
        <end position="104"/>
    </location>
</feature>
<comment type="caution">
    <text evidence="2">The sequence shown here is derived from an EMBL/GenBank/DDBJ whole genome shotgun (WGS) entry which is preliminary data.</text>
</comment>
<evidence type="ECO:0000313" key="2">
    <source>
        <dbReference type="EMBL" id="GLJ80902.1"/>
    </source>
</evidence>
<dbReference type="Pfam" id="PF25355">
    <property type="entry name" value="DUF7882"/>
    <property type="match status" value="1"/>
</dbReference>
<keyword evidence="3" id="KW-1185">Reference proteome</keyword>
<gene>
    <name evidence="2" type="ORF">GCM10017586_25850</name>
</gene>
<dbReference type="EMBL" id="BSEO01000014">
    <property type="protein sequence ID" value="GLJ80902.1"/>
    <property type="molecule type" value="Genomic_DNA"/>
</dbReference>
<reference evidence="2" key="2">
    <citation type="submission" date="2023-01" db="EMBL/GenBank/DDBJ databases">
        <authorList>
            <person name="Sun Q."/>
            <person name="Evtushenko L."/>
        </authorList>
    </citation>
    <scope>NUCLEOTIDE SEQUENCE</scope>
    <source>
        <strain evidence="2">VKM Ac-1447</strain>
    </source>
</reference>
<organism evidence="2 3">
    <name type="scientific">Microbacterium imperiale</name>
    <dbReference type="NCBI Taxonomy" id="33884"/>
    <lineage>
        <taxon>Bacteria</taxon>
        <taxon>Bacillati</taxon>
        <taxon>Actinomycetota</taxon>
        <taxon>Actinomycetes</taxon>
        <taxon>Micrococcales</taxon>
        <taxon>Microbacteriaceae</taxon>
        <taxon>Microbacterium</taxon>
    </lineage>
</organism>
<sequence>MSLDPPRTLASVGLLVYGSQGRTFDIEDRLLAHLRVVFMNKLRRNEPFMFHRSSDSGMFSVWVHPAVPMMFQFSGSRPPTINRNWVETLMIEAGGANGLRVVPEPAGAPEA</sequence>
<protein>
    <recommendedName>
        <fullName evidence="1">DUF7882 domain-containing protein</fullName>
    </recommendedName>
</protein>
<dbReference type="Proteomes" id="UP001142317">
    <property type="component" value="Unassembled WGS sequence"/>
</dbReference>
<evidence type="ECO:0000313" key="3">
    <source>
        <dbReference type="Proteomes" id="UP001142317"/>
    </source>
</evidence>
<proteinExistence type="predicted"/>
<accession>A0A9W6HIF1</accession>
<evidence type="ECO:0000259" key="1">
    <source>
        <dbReference type="Pfam" id="PF25355"/>
    </source>
</evidence>
<dbReference type="RefSeq" id="WP_245338160.1">
    <property type="nucleotide sequence ID" value="NZ_BSEO01000014.1"/>
</dbReference>